<reference evidence="2" key="1">
    <citation type="submission" date="2022-11" db="EMBL/GenBank/DDBJ databases">
        <authorList>
            <person name="Petersen C."/>
        </authorList>
    </citation>
    <scope>NUCLEOTIDE SEQUENCE</scope>
    <source>
        <strain evidence="2">IBT 30761</strain>
    </source>
</reference>
<keyword evidence="1" id="KW-0732">Signal</keyword>
<evidence type="ECO:0000256" key="1">
    <source>
        <dbReference type="SAM" id="SignalP"/>
    </source>
</evidence>
<keyword evidence="3" id="KW-1185">Reference proteome</keyword>
<dbReference type="RefSeq" id="XP_056479929.1">
    <property type="nucleotide sequence ID" value="XM_056612705.1"/>
</dbReference>
<dbReference type="OrthoDB" id="4441576at2759"/>
<name>A0A9W9KNL3_9EURO</name>
<evidence type="ECO:0000313" key="3">
    <source>
        <dbReference type="Proteomes" id="UP001149074"/>
    </source>
</evidence>
<evidence type="ECO:0008006" key="4">
    <source>
        <dbReference type="Google" id="ProtNLM"/>
    </source>
</evidence>
<gene>
    <name evidence="2" type="ORF">N7532_000201</name>
</gene>
<dbReference type="Proteomes" id="UP001149074">
    <property type="component" value="Unassembled WGS sequence"/>
</dbReference>
<dbReference type="Pfam" id="PF12296">
    <property type="entry name" value="HsbA"/>
    <property type="match status" value="1"/>
</dbReference>
<sequence>MLVTRVLAVAALAVTNVLAIANIDQTVSDIQEITHKTRVVKRAIENFNGGIPSALRVANAIYSAHAAAEMTRKHIGSSDPFSDEDGDKTMDAYNEFYPVLLATLQAGQEKAPEVRRSGFAYLTQGMVSNLYNEKTRVEEAMHSQLSSNHSRMLEPTMHQVDIEFKKTLDSYQG</sequence>
<dbReference type="GeneID" id="81351684"/>
<dbReference type="InterPro" id="IPR021054">
    <property type="entry name" value="Cell_wall_mannoprotein_1"/>
</dbReference>
<dbReference type="AlphaFoldDB" id="A0A9W9KNL3"/>
<reference evidence="2" key="2">
    <citation type="journal article" date="2023" name="IMA Fungus">
        <title>Comparative genomic study of the Penicillium genus elucidates a diverse pangenome and 15 lateral gene transfer events.</title>
        <authorList>
            <person name="Petersen C."/>
            <person name="Sorensen T."/>
            <person name="Nielsen M.R."/>
            <person name="Sondergaard T.E."/>
            <person name="Sorensen J.L."/>
            <person name="Fitzpatrick D.A."/>
            <person name="Frisvad J.C."/>
            <person name="Nielsen K.L."/>
        </authorList>
    </citation>
    <scope>NUCLEOTIDE SEQUENCE</scope>
    <source>
        <strain evidence="2">IBT 30761</strain>
    </source>
</reference>
<dbReference type="PANTHER" id="PTHR38123:SF3">
    <property type="entry name" value="ANTIGENIC CELL WALL GALACTOMANNOPROTEIN"/>
    <property type="match status" value="1"/>
</dbReference>
<feature type="chain" id="PRO_5040799793" description="Cell wall galactomannoprotein" evidence="1">
    <location>
        <begin position="20"/>
        <end position="173"/>
    </location>
</feature>
<evidence type="ECO:0000313" key="2">
    <source>
        <dbReference type="EMBL" id="KAJ5112156.1"/>
    </source>
</evidence>
<dbReference type="PANTHER" id="PTHR38123">
    <property type="entry name" value="CELL WALL SERINE-THREONINE-RICH GALACTOMANNOPROTEIN MP1 (AFU_ORTHOLOGUE AFUA_4G03240)"/>
    <property type="match status" value="1"/>
</dbReference>
<comment type="caution">
    <text evidence="2">The sequence shown here is derived from an EMBL/GenBank/DDBJ whole genome shotgun (WGS) entry which is preliminary data.</text>
</comment>
<accession>A0A9W9KNL3</accession>
<protein>
    <recommendedName>
        <fullName evidence="4">Cell wall galactomannoprotein</fullName>
    </recommendedName>
</protein>
<dbReference type="EMBL" id="JAPQKI010000001">
    <property type="protein sequence ID" value="KAJ5112156.1"/>
    <property type="molecule type" value="Genomic_DNA"/>
</dbReference>
<dbReference type="GO" id="GO:0005576">
    <property type="term" value="C:extracellular region"/>
    <property type="evidence" value="ECO:0007669"/>
    <property type="project" value="TreeGrafter"/>
</dbReference>
<organism evidence="2 3">
    <name type="scientific">Penicillium argentinense</name>
    <dbReference type="NCBI Taxonomy" id="1131581"/>
    <lineage>
        <taxon>Eukaryota</taxon>
        <taxon>Fungi</taxon>
        <taxon>Dikarya</taxon>
        <taxon>Ascomycota</taxon>
        <taxon>Pezizomycotina</taxon>
        <taxon>Eurotiomycetes</taxon>
        <taxon>Eurotiomycetidae</taxon>
        <taxon>Eurotiales</taxon>
        <taxon>Aspergillaceae</taxon>
        <taxon>Penicillium</taxon>
    </lineage>
</organism>
<feature type="signal peptide" evidence="1">
    <location>
        <begin position="1"/>
        <end position="19"/>
    </location>
</feature>
<proteinExistence type="predicted"/>